<feature type="transmembrane region" description="Helical" evidence="1">
    <location>
        <begin position="156"/>
        <end position="183"/>
    </location>
</feature>
<feature type="transmembrane region" description="Helical" evidence="1">
    <location>
        <begin position="105"/>
        <end position="123"/>
    </location>
</feature>
<evidence type="ECO:0000313" key="2">
    <source>
        <dbReference type="EMBL" id="CAB3410614.1"/>
    </source>
</evidence>
<feature type="transmembrane region" description="Helical" evidence="1">
    <location>
        <begin position="70"/>
        <end position="93"/>
    </location>
</feature>
<keyword evidence="1" id="KW-1133">Transmembrane helix</keyword>
<protein>
    <submittedName>
        <fullName evidence="2">Uncharacterized protein</fullName>
    </submittedName>
</protein>
<dbReference type="Proteomes" id="UP000494206">
    <property type="component" value="Unassembled WGS sequence"/>
</dbReference>
<accession>A0A8S1F9W2</accession>
<keyword evidence="1" id="KW-0812">Transmembrane</keyword>
<dbReference type="OrthoDB" id="5817136at2759"/>
<dbReference type="PANTHER" id="PTHR34851:SF4">
    <property type="entry name" value="MARVEL DOMAIN-CONTAINING PROTEIN"/>
    <property type="match status" value="1"/>
</dbReference>
<dbReference type="AlphaFoldDB" id="A0A8S1F9W2"/>
<comment type="caution">
    <text evidence="2">The sequence shown here is derived from an EMBL/GenBank/DDBJ whole genome shotgun (WGS) entry which is preliminary data.</text>
</comment>
<evidence type="ECO:0000313" key="3">
    <source>
        <dbReference type="Proteomes" id="UP000494206"/>
    </source>
</evidence>
<sequence>METTKRFQSKVFSSIVSLNKNASIEEDEIKDKRFRIHVRFISVFIAIAELSILMYQVANGSWFNSDNSLIMIFAAVLLLVVIVLLFLAIFYRIGALLVPHIVMQTLLVLSLLGMAAFSLYALFSGASLHVQLVITNPDAAAESMVKLPSPLISTNVISSFLCGTLLLFFIMYLVMVLINVWCLRVVVDCYKFLTEHRIKRRSSTSEEDSYCAPKTIQLSLYPNQVVQATDF</sequence>
<dbReference type="PANTHER" id="PTHR34851">
    <property type="entry name" value="PROTEIN CBG05235-RELATED"/>
    <property type="match status" value="1"/>
</dbReference>
<proteinExistence type="predicted"/>
<gene>
    <name evidence="2" type="ORF">CBOVIS_LOCUS12117</name>
</gene>
<organism evidence="2 3">
    <name type="scientific">Caenorhabditis bovis</name>
    <dbReference type="NCBI Taxonomy" id="2654633"/>
    <lineage>
        <taxon>Eukaryota</taxon>
        <taxon>Metazoa</taxon>
        <taxon>Ecdysozoa</taxon>
        <taxon>Nematoda</taxon>
        <taxon>Chromadorea</taxon>
        <taxon>Rhabditida</taxon>
        <taxon>Rhabditina</taxon>
        <taxon>Rhabditomorpha</taxon>
        <taxon>Rhabditoidea</taxon>
        <taxon>Rhabditidae</taxon>
        <taxon>Peloderinae</taxon>
        <taxon>Caenorhabditis</taxon>
    </lineage>
</organism>
<dbReference type="EMBL" id="CADEPM010000011">
    <property type="protein sequence ID" value="CAB3410614.1"/>
    <property type="molecule type" value="Genomic_DNA"/>
</dbReference>
<keyword evidence="1" id="KW-0472">Membrane</keyword>
<name>A0A8S1F9W2_9PELO</name>
<reference evidence="2 3" key="1">
    <citation type="submission" date="2020-04" db="EMBL/GenBank/DDBJ databases">
        <authorList>
            <person name="Laetsch R D."/>
            <person name="Stevens L."/>
            <person name="Kumar S."/>
            <person name="Blaxter L. M."/>
        </authorList>
    </citation>
    <scope>NUCLEOTIDE SEQUENCE [LARGE SCALE GENOMIC DNA]</scope>
</reference>
<evidence type="ECO:0000256" key="1">
    <source>
        <dbReference type="SAM" id="Phobius"/>
    </source>
</evidence>
<feature type="transmembrane region" description="Helical" evidence="1">
    <location>
        <begin position="40"/>
        <end position="58"/>
    </location>
</feature>
<keyword evidence="3" id="KW-1185">Reference proteome</keyword>